<dbReference type="EMBL" id="HBFQ01029394">
    <property type="protein sequence ID" value="CAD8846356.1"/>
    <property type="molecule type" value="Transcribed_RNA"/>
</dbReference>
<dbReference type="InterPro" id="IPR042276">
    <property type="entry name" value="CapZ_alpha/beta_2"/>
</dbReference>
<dbReference type="GO" id="GO:0051016">
    <property type="term" value="P:barbed-end actin filament capping"/>
    <property type="evidence" value="ECO:0007669"/>
    <property type="project" value="UniProtKB-UniRule"/>
</dbReference>
<dbReference type="GO" id="GO:0000902">
    <property type="term" value="P:cell morphogenesis"/>
    <property type="evidence" value="ECO:0007669"/>
    <property type="project" value="TreeGrafter"/>
</dbReference>
<evidence type="ECO:0000256" key="6">
    <source>
        <dbReference type="ARBA" id="ARBA00023212"/>
    </source>
</evidence>
<evidence type="ECO:0000313" key="8">
    <source>
        <dbReference type="EMBL" id="CAD8846356.1"/>
    </source>
</evidence>
<dbReference type="Gene3D" id="1.20.58.570">
    <property type="match status" value="1"/>
</dbReference>
<proteinExistence type="inferred from homology"/>
<keyword evidence="5 7" id="KW-0009">Actin-binding</keyword>
<gene>
    <name evidence="8" type="ORF">NSCI0253_LOCUS20706</name>
</gene>
<dbReference type="SUPFAM" id="SSF90096">
    <property type="entry name" value="Subunits of heterodimeric actin filament capping protein Capz"/>
    <property type="match status" value="1"/>
</dbReference>
<dbReference type="GO" id="GO:0051015">
    <property type="term" value="F:actin filament binding"/>
    <property type="evidence" value="ECO:0007669"/>
    <property type="project" value="TreeGrafter"/>
</dbReference>
<organism evidence="8">
    <name type="scientific">Noctiluca scintillans</name>
    <name type="common">Sea sparkle</name>
    <name type="synonym">Red tide dinoflagellate</name>
    <dbReference type="NCBI Taxonomy" id="2966"/>
    <lineage>
        <taxon>Eukaryota</taxon>
        <taxon>Sar</taxon>
        <taxon>Alveolata</taxon>
        <taxon>Dinophyceae</taxon>
        <taxon>Noctilucales</taxon>
        <taxon>Noctilucaceae</taxon>
        <taxon>Noctiluca</taxon>
    </lineage>
</organism>
<comment type="similarity">
    <text evidence="2 7">Belongs to the F-actin-capping protein beta subunit family.</text>
</comment>
<dbReference type="InterPro" id="IPR001698">
    <property type="entry name" value="CAPZB"/>
</dbReference>
<dbReference type="Gene3D" id="3.90.1150.210">
    <property type="entry name" value="F-actin capping protein, beta subunit"/>
    <property type="match status" value="1"/>
</dbReference>
<dbReference type="GO" id="GO:0008290">
    <property type="term" value="C:F-actin capping protein complex"/>
    <property type="evidence" value="ECO:0007669"/>
    <property type="project" value="UniProtKB-UniRule"/>
</dbReference>
<name>A0A7S1A9A1_NOCSC</name>
<dbReference type="InterPro" id="IPR037282">
    <property type="entry name" value="CapZ_alpha/beta"/>
</dbReference>
<evidence type="ECO:0000256" key="5">
    <source>
        <dbReference type="ARBA" id="ARBA00023203"/>
    </source>
</evidence>
<dbReference type="PANTHER" id="PTHR10619">
    <property type="entry name" value="F-ACTIN-CAPPING PROTEIN SUBUNIT BETA"/>
    <property type="match status" value="1"/>
</dbReference>
<evidence type="ECO:0000256" key="4">
    <source>
        <dbReference type="ARBA" id="ARBA00022490"/>
    </source>
</evidence>
<evidence type="ECO:0000256" key="2">
    <source>
        <dbReference type="ARBA" id="ARBA00006039"/>
    </source>
</evidence>
<dbReference type="Pfam" id="PF01115">
    <property type="entry name" value="F_actin_cap_B"/>
    <property type="match status" value="1"/>
</dbReference>
<dbReference type="PRINTS" id="PR00192">
    <property type="entry name" value="FACTINCAPB"/>
</dbReference>
<keyword evidence="4 7" id="KW-0963">Cytoplasm</keyword>
<evidence type="ECO:0000256" key="7">
    <source>
        <dbReference type="RuleBase" id="RU365078"/>
    </source>
</evidence>
<comment type="subunit">
    <text evidence="7">Heterodimer of an alpha and a beta subunit.</text>
</comment>
<evidence type="ECO:0000256" key="1">
    <source>
        <dbReference type="ARBA" id="ARBA00004245"/>
    </source>
</evidence>
<comment type="subcellular location">
    <subcellularLocation>
        <location evidence="1 7">Cytoplasm</location>
        <location evidence="1 7">Cytoskeleton</location>
    </subcellularLocation>
</comment>
<keyword evidence="6 7" id="KW-0206">Cytoskeleton</keyword>
<dbReference type="AlphaFoldDB" id="A0A7S1A9A1"/>
<accession>A0A7S1A9A1</accession>
<sequence length="285" mass="32710">MPQVRDGAGDWRPQTSTVHREQQRLAALALLRRLPPQDLEQNLSDFETIAPHLEESLVAYVSRPLRLERDPEDTRFFIACEFNRVGDSYRSPWTNKYFPVPAAEEKESLPRPKRLRDIEVTFNEVFDAYKTSYYEGGVSSVYLWDLDDGFAGAFLIRKEVKEMHTVKGVWDSVHLVEVREQAAAGGWVEYKLSSSVCMHLASCEAKETELGAYVTRQVERKHKKIGEDSHLIHIGGMIEDVELDIRQHLDLVCMAKQIEMLNAVCPQQTRRCPLPVSSPSEHEER</sequence>
<reference evidence="8" key="1">
    <citation type="submission" date="2021-01" db="EMBL/GenBank/DDBJ databases">
        <authorList>
            <person name="Corre E."/>
            <person name="Pelletier E."/>
            <person name="Niang G."/>
            <person name="Scheremetjew M."/>
            <person name="Finn R."/>
            <person name="Kale V."/>
            <person name="Holt S."/>
            <person name="Cochrane G."/>
            <person name="Meng A."/>
            <person name="Brown T."/>
            <person name="Cohen L."/>
        </authorList>
    </citation>
    <scope>NUCLEOTIDE SEQUENCE</scope>
</reference>
<keyword evidence="3 7" id="KW-0117">Actin capping</keyword>
<dbReference type="PANTHER" id="PTHR10619:SF0">
    <property type="entry name" value="F-ACTIN-CAPPING PROTEIN SUBUNIT BETA ISOFORMS 1 AND 2"/>
    <property type="match status" value="1"/>
</dbReference>
<protein>
    <recommendedName>
        <fullName evidence="7">F-actin-capping protein subunit beta</fullName>
    </recommendedName>
</protein>
<evidence type="ECO:0000256" key="3">
    <source>
        <dbReference type="ARBA" id="ARBA00022467"/>
    </source>
</evidence>
<comment type="function">
    <text evidence="7">F-actin-capping proteins bind in a Ca(2+)-independent manner to the fast growing ends of actin filaments (barbed end) thereby blocking the exchange of subunits at these ends. Unlike other capping proteins (such as gelsolin and severin), these proteins do not sever actin filaments.</text>
</comment>
<dbReference type="InterPro" id="IPR043175">
    <property type="entry name" value="CAPZB_N"/>
</dbReference>